<feature type="compositionally biased region" description="Basic and acidic residues" evidence="1">
    <location>
        <begin position="114"/>
        <end position="126"/>
    </location>
</feature>
<evidence type="ECO:0000313" key="4">
    <source>
        <dbReference type="Proteomes" id="UP000623795"/>
    </source>
</evidence>
<evidence type="ECO:0008006" key="5">
    <source>
        <dbReference type="Google" id="ProtNLM"/>
    </source>
</evidence>
<feature type="signal peptide" evidence="2">
    <location>
        <begin position="1"/>
        <end position="35"/>
    </location>
</feature>
<evidence type="ECO:0000313" key="3">
    <source>
        <dbReference type="EMBL" id="NMG42721.1"/>
    </source>
</evidence>
<name>A0ABX1PTE2_9RHOO</name>
<reference evidence="3 4" key="1">
    <citation type="submission" date="2019-12" db="EMBL/GenBank/DDBJ databases">
        <title>Comparative genomics gives insights into the taxonomy of the Azoarcus-Aromatoleum group and reveals separate origins of nif in the plant-associated Azoarcus and non-plant-associated Aromatoleum sub-groups.</title>
        <authorList>
            <person name="Lafos M."/>
            <person name="Maluk M."/>
            <person name="Batista M."/>
            <person name="Junghare M."/>
            <person name="Carmona M."/>
            <person name="Faoro H."/>
            <person name="Cruz L.M."/>
            <person name="Battistoni F."/>
            <person name="De Souza E."/>
            <person name="Pedrosa F."/>
            <person name="Chen W.-M."/>
            <person name="Poole P.S."/>
            <person name="Dixon R.A."/>
            <person name="James E.K."/>
        </authorList>
    </citation>
    <scope>NUCLEOTIDE SEQUENCE [LARGE SCALE GENOMIC DNA]</scope>
    <source>
        <strain evidence="3 4">Td21</strain>
    </source>
</reference>
<dbReference type="RefSeq" id="WP_211168905.1">
    <property type="nucleotide sequence ID" value="NZ_WTVN01000003.1"/>
</dbReference>
<feature type="chain" id="PRO_5045775267" description="DUF4124 domain-containing protein" evidence="2">
    <location>
        <begin position="36"/>
        <end position="173"/>
    </location>
</feature>
<gene>
    <name evidence="3" type="ORF">GPA22_03090</name>
</gene>
<evidence type="ECO:0000256" key="1">
    <source>
        <dbReference type="SAM" id="MobiDB-lite"/>
    </source>
</evidence>
<organism evidence="3 4">
    <name type="scientific">Aromatoleum toluvorans</name>
    <dbReference type="NCBI Taxonomy" id="92002"/>
    <lineage>
        <taxon>Bacteria</taxon>
        <taxon>Pseudomonadati</taxon>
        <taxon>Pseudomonadota</taxon>
        <taxon>Betaproteobacteria</taxon>
        <taxon>Rhodocyclales</taxon>
        <taxon>Rhodocyclaceae</taxon>
        <taxon>Aromatoleum</taxon>
    </lineage>
</organism>
<dbReference type="Proteomes" id="UP000623795">
    <property type="component" value="Unassembled WGS sequence"/>
</dbReference>
<sequence length="173" mass="19803">MDDAYGIIRFFANACMNCMNRARALLPLLFSAAFAFVQPAHSGQVFKCVADGSRATYQALPCQAEGDRMELRVHDPDPGERAAARKRAAKEQRFVRTVEAEQEATRRSAQAQQDLRDKERQARESRCAGYLQRAERAEADARTHVKRNRYKRDHELRARTLRDRHFTECFAAG</sequence>
<feature type="region of interest" description="Disordered" evidence="1">
    <location>
        <begin position="94"/>
        <end position="128"/>
    </location>
</feature>
<dbReference type="EMBL" id="WTVN01000003">
    <property type="protein sequence ID" value="NMG42721.1"/>
    <property type="molecule type" value="Genomic_DNA"/>
</dbReference>
<evidence type="ECO:0000256" key="2">
    <source>
        <dbReference type="SAM" id="SignalP"/>
    </source>
</evidence>
<proteinExistence type="predicted"/>
<keyword evidence="2" id="KW-0732">Signal</keyword>
<comment type="caution">
    <text evidence="3">The sequence shown here is derived from an EMBL/GenBank/DDBJ whole genome shotgun (WGS) entry which is preliminary data.</text>
</comment>
<keyword evidence="4" id="KW-1185">Reference proteome</keyword>
<protein>
    <recommendedName>
        <fullName evidence="5">DUF4124 domain-containing protein</fullName>
    </recommendedName>
</protein>
<accession>A0ABX1PTE2</accession>
<feature type="compositionally biased region" description="Basic and acidic residues" evidence="1">
    <location>
        <begin position="94"/>
        <end position="106"/>
    </location>
</feature>